<dbReference type="InterPro" id="IPR042229">
    <property type="entry name" value="Listeria/Bacterioides_rpt_sf"/>
</dbReference>
<protein>
    <recommendedName>
        <fullName evidence="5">SLH domain-containing protein</fullName>
    </recommendedName>
</protein>
<dbReference type="SUPFAM" id="SSF49464">
    <property type="entry name" value="Carboxypeptidase regulatory domain-like"/>
    <property type="match status" value="1"/>
</dbReference>
<comment type="caution">
    <text evidence="6">The sequence shown here is derived from an EMBL/GenBank/DDBJ whole genome shotgun (WGS) entry which is preliminary data.</text>
</comment>
<organism evidence="6 7">
    <name type="scientific">Evtepia gabavorous</name>
    <dbReference type="NCBI Taxonomy" id="2211183"/>
    <lineage>
        <taxon>Bacteria</taxon>
        <taxon>Bacillati</taxon>
        <taxon>Bacillota</taxon>
        <taxon>Clostridia</taxon>
        <taxon>Eubacteriales</taxon>
        <taxon>Evtepia</taxon>
    </lineage>
</organism>
<dbReference type="InterPro" id="IPR001119">
    <property type="entry name" value="SLH_dom"/>
</dbReference>
<evidence type="ECO:0000259" key="5">
    <source>
        <dbReference type="PROSITE" id="PS51272"/>
    </source>
</evidence>
<evidence type="ECO:0000256" key="3">
    <source>
        <dbReference type="SAM" id="MobiDB-lite"/>
    </source>
</evidence>
<dbReference type="GeneID" id="97994124"/>
<dbReference type="PROSITE" id="PS51272">
    <property type="entry name" value="SLH"/>
    <property type="match status" value="3"/>
</dbReference>
<feature type="domain" description="SLH" evidence="5">
    <location>
        <begin position="1093"/>
        <end position="1156"/>
    </location>
</feature>
<evidence type="ECO:0000313" key="7">
    <source>
        <dbReference type="Proteomes" id="UP000260649"/>
    </source>
</evidence>
<gene>
    <name evidence="6" type="ORF">DV520_00055</name>
</gene>
<feature type="domain" description="SLH" evidence="5">
    <location>
        <begin position="1033"/>
        <end position="1092"/>
    </location>
</feature>
<dbReference type="Proteomes" id="UP000260649">
    <property type="component" value="Unassembled WGS sequence"/>
</dbReference>
<feature type="chain" id="PRO_5017754434" description="SLH domain-containing protein" evidence="4">
    <location>
        <begin position="25"/>
        <end position="1217"/>
    </location>
</feature>
<name>A0A3E2B6I3_9FIRM</name>
<keyword evidence="4" id="KW-0732">Signal</keyword>
<dbReference type="InterPro" id="IPR008969">
    <property type="entry name" value="CarboxyPept-like_regulatory"/>
</dbReference>
<dbReference type="AlphaFoldDB" id="A0A3E2B6I3"/>
<dbReference type="Gene3D" id="2.60.40.4270">
    <property type="entry name" value="Listeria-Bacteroides repeat domain"/>
    <property type="match status" value="1"/>
</dbReference>
<reference evidence="6 7" key="1">
    <citation type="submission" date="2018-07" db="EMBL/GenBank/DDBJ databases">
        <title>GABA Modulating Bacteria of the Human Gut Microbiota.</title>
        <authorList>
            <person name="Strandwitz P."/>
            <person name="Kim K.H."/>
            <person name="Terekhova D."/>
            <person name="Liu J.K."/>
            <person name="Sharma A."/>
            <person name="Levering J."/>
            <person name="Mcdonald D."/>
            <person name="Dietrich D."/>
            <person name="Ramadhar T.R."/>
            <person name="Lekbua A."/>
            <person name="Mroue N."/>
            <person name="Liston C."/>
            <person name="Stewart E.J."/>
            <person name="Dubin M.J."/>
            <person name="Zengler K."/>
            <person name="Knight R."/>
            <person name="Gilbert J.A."/>
            <person name="Clardy J."/>
            <person name="Lewis K."/>
        </authorList>
    </citation>
    <scope>NUCLEOTIDE SEQUENCE [LARGE SCALE GENOMIC DNA]</scope>
    <source>
        <strain evidence="6 7">KLE1738</strain>
    </source>
</reference>
<sequence length="1217" mass="126057">MKKRLLSMFLCLCMLLTMVPAALAAGTTGTAAPATEDEGETSGNQITASTTTLTTGNYVLESDVTLTSGALKVEANNEVTLNLNGKKLTNQAGANTIEVAAGGTLTIEGPGTVDNVSHQKAAVNNSGTVVLNGGTYTRSQEKGTSEEDSGSNSYYTILNHGTMTINEGVTVNQGENGAGKFSSLIENGWYNGNNNTGGELSVMTINGGTFSGGLNTIKNDDYGELTIKGGTFSSYAQACLLNWNVATVEGGTFEGKDSTNATILNGYINDTMDKGQLTIQKGTFTGPYILEQMGGGSSIGSVVIKGGSFTGSSGIVNQEQGQDLGNGTIEISGGTFSHDVGEFCATGYACAKDSDNKYVVNVADGAQVSTDKDESGNVIATVDGNYSGGETPESGGNGSISTDNSGKVTIDVSSDDGGETTTGTAAEITVGSNALTSINKNEKVKEVELKTDVGTLTISDAAWNDMTAKATEVDKTASVVIKLEDKSKEGSNPVYEVTATVGEENAFDGSGDGAVTISVPYTADGGKGNVKVYCTDNGKMEDMNAALSDGILSWTTSHFSTFEVVAYDGTAEVTYQTTKDGTTSVSSGSFSDALTAVASNGGTITLLKDVTATNFNTTISKNVTIQGKEGLKINLTTGSTSRNKAFTVSKDAKLTLDGVTMMISGSGEEGQGIGDGFDVQYGGALELNNSNVTLSNLEAATISAKPQNSGEVGTGIFTLNHSTITATGIRGNFSNGGVWTLDSESAIEIDDCDAHGFSADRIEVKGNSNINVDNTAYRGISINSTGLGEDTNGGLIIEAGSAVSVTNCGDKEHPAVFMTNDHAANLIVNEGAILNVSATEEGKSNTISLSTNNGSQDTLNGAVIGTVTKGEESPTTYYEITFNVTPSDANIVVKGSDGKAVSAVNGKYALEKDKTYTYEVSKSGYRTQTGTFTVTEAETISVTLSSSGGGGGGGGSVTTKYTLSFDTNGGSAIAKVTKEKGTTVDLGQYVPTREGYTFAGWYSDEALTQKVTSVKLNGNTTVYAKWTENAVTPTLPFTDVKSGDWFYEAVQYVYDKGMMTGVSADRFAPASTTTRGMIVTILYRLENEPAVSGGSAFTDVESGAWYADAVAWAAANDIVNGTSATTFAPNSPITREQMAAILYRYAAYKGYDVSQKADLSGYTDAASISGYAKDALAWANAQKLITGVTDTTLNPQGSATRAQVATILMRLCETVVK</sequence>
<dbReference type="EMBL" id="QQRQ01000001">
    <property type="protein sequence ID" value="RFT07574.1"/>
    <property type="molecule type" value="Genomic_DNA"/>
</dbReference>
<evidence type="ECO:0000313" key="6">
    <source>
        <dbReference type="EMBL" id="RFT07574.1"/>
    </source>
</evidence>
<evidence type="ECO:0000256" key="4">
    <source>
        <dbReference type="SAM" id="SignalP"/>
    </source>
</evidence>
<comment type="subcellular location">
    <subcellularLocation>
        <location evidence="1">Cell envelope</location>
    </subcellularLocation>
</comment>
<accession>A0A3E2B6I3</accession>
<feature type="signal peptide" evidence="4">
    <location>
        <begin position="1"/>
        <end position="24"/>
    </location>
</feature>
<evidence type="ECO:0000256" key="1">
    <source>
        <dbReference type="ARBA" id="ARBA00004196"/>
    </source>
</evidence>
<dbReference type="OrthoDB" id="1999899at2"/>
<dbReference type="Pfam" id="PF09479">
    <property type="entry name" value="Flg_new"/>
    <property type="match status" value="1"/>
</dbReference>
<dbReference type="Pfam" id="PF00395">
    <property type="entry name" value="SLH"/>
    <property type="match status" value="3"/>
</dbReference>
<dbReference type="GO" id="GO:0030313">
    <property type="term" value="C:cell envelope"/>
    <property type="evidence" value="ECO:0007669"/>
    <property type="project" value="UniProtKB-SubCell"/>
</dbReference>
<keyword evidence="2" id="KW-0677">Repeat</keyword>
<evidence type="ECO:0000256" key="2">
    <source>
        <dbReference type="ARBA" id="ARBA00022737"/>
    </source>
</evidence>
<dbReference type="NCBIfam" id="TIGR02543">
    <property type="entry name" value="List_Bact_rpt"/>
    <property type="match status" value="1"/>
</dbReference>
<feature type="domain" description="SLH" evidence="5">
    <location>
        <begin position="1159"/>
        <end position="1217"/>
    </location>
</feature>
<proteinExistence type="predicted"/>
<feature type="region of interest" description="Disordered" evidence="3">
    <location>
        <begin position="383"/>
        <end position="407"/>
    </location>
</feature>
<keyword evidence="7" id="KW-1185">Reference proteome</keyword>
<feature type="region of interest" description="Disordered" evidence="3">
    <location>
        <begin position="132"/>
        <end position="151"/>
    </location>
</feature>
<dbReference type="InterPro" id="IPR013378">
    <property type="entry name" value="InlB-like_B-rpt"/>
</dbReference>
<dbReference type="RefSeq" id="WP_117141388.1">
    <property type="nucleotide sequence ID" value="NZ_QIML01000001.1"/>
</dbReference>